<name>A0AAW3WN50_SERFO</name>
<dbReference type="AlphaFoldDB" id="A0AAW3WN50"/>
<proteinExistence type="predicted"/>
<dbReference type="EMBL" id="JACNYO010000005">
    <property type="protein sequence ID" value="MBC3211991.1"/>
    <property type="molecule type" value="Genomic_DNA"/>
</dbReference>
<dbReference type="Proteomes" id="UP000659084">
    <property type="component" value="Unassembled WGS sequence"/>
</dbReference>
<comment type="caution">
    <text evidence="1">The sequence shown here is derived from an EMBL/GenBank/DDBJ whole genome shotgun (WGS) entry which is preliminary data.</text>
</comment>
<protein>
    <recommendedName>
        <fullName evidence="3">Elongation factor Tu</fullName>
    </recommendedName>
</protein>
<organism evidence="1 2">
    <name type="scientific">Serratia fonticola</name>
    <dbReference type="NCBI Taxonomy" id="47917"/>
    <lineage>
        <taxon>Bacteria</taxon>
        <taxon>Pseudomonadati</taxon>
        <taxon>Pseudomonadota</taxon>
        <taxon>Gammaproteobacteria</taxon>
        <taxon>Enterobacterales</taxon>
        <taxon>Yersiniaceae</taxon>
        <taxon>Serratia</taxon>
    </lineage>
</organism>
<reference evidence="1" key="1">
    <citation type="submission" date="2020-08" db="EMBL/GenBank/DDBJ databases">
        <title>Food and environmental bacterial isolates.</title>
        <authorList>
            <person name="Richter L."/>
            <person name="Du Plessis E.M."/>
            <person name="Duvenage S."/>
            <person name="Allam M."/>
            <person name="Korsten L."/>
        </authorList>
    </citation>
    <scope>NUCLEOTIDE SEQUENCE</scope>
    <source>
        <strain evidence="1">UPMP2127</strain>
    </source>
</reference>
<sequence>MKRILADIHLFETSKGGRVKPLPNLVFKCPLFFKGTNELSSHGYDCRMLVEEVGRGINPGDRVMSMPMIFLSPNEVFPHLFIGAKFDIWGAGVIGCGVVSLIEE</sequence>
<gene>
    <name evidence="1" type="ORF">H8J20_07555</name>
</gene>
<accession>A0AAW3WN50</accession>
<evidence type="ECO:0000313" key="1">
    <source>
        <dbReference type="EMBL" id="MBC3211991.1"/>
    </source>
</evidence>
<evidence type="ECO:0008006" key="3">
    <source>
        <dbReference type="Google" id="ProtNLM"/>
    </source>
</evidence>
<evidence type="ECO:0000313" key="2">
    <source>
        <dbReference type="Proteomes" id="UP000659084"/>
    </source>
</evidence>
<dbReference type="RefSeq" id="WP_179252649.1">
    <property type="nucleotide sequence ID" value="NZ_JACBIV010000008.1"/>
</dbReference>